<gene>
    <name evidence="1" type="ORF">HPB50_022646</name>
</gene>
<accession>A0ACB7RYJ8</accession>
<proteinExistence type="predicted"/>
<comment type="caution">
    <text evidence="1">The sequence shown here is derived from an EMBL/GenBank/DDBJ whole genome shotgun (WGS) entry which is preliminary data.</text>
</comment>
<sequence length="181" mass="19882">MDSAQGAFTAALTLATMCSSWLGTSGTARNLTTVDASDYSKYRDLVNLGIVRGSSRAAYFDVLSAIQTLRIYTAKDTVVWASVDSIVSNCSTTVPYSEETCHRDDSKTAKDTVVWASVDSIVSNCSTTMPYSEETCQRDDSKDPRTCSLAIYIGPYGIHLSTQYYECLEQDDRLTLIKNKT</sequence>
<name>A0ACB7RYJ8_HYAAI</name>
<evidence type="ECO:0000313" key="1">
    <source>
        <dbReference type="EMBL" id="KAH6926877.1"/>
    </source>
</evidence>
<keyword evidence="2" id="KW-1185">Reference proteome</keyword>
<dbReference type="Proteomes" id="UP000821845">
    <property type="component" value="Chromosome 7"/>
</dbReference>
<reference evidence="1" key="1">
    <citation type="submission" date="2020-05" db="EMBL/GenBank/DDBJ databases">
        <title>Large-scale comparative analyses of tick genomes elucidate their genetic diversity and vector capacities.</title>
        <authorList>
            <person name="Jia N."/>
            <person name="Wang J."/>
            <person name="Shi W."/>
            <person name="Du L."/>
            <person name="Sun Y."/>
            <person name="Zhan W."/>
            <person name="Jiang J."/>
            <person name="Wang Q."/>
            <person name="Zhang B."/>
            <person name="Ji P."/>
            <person name="Sakyi L.B."/>
            <person name="Cui X."/>
            <person name="Yuan T."/>
            <person name="Jiang B."/>
            <person name="Yang W."/>
            <person name="Lam T.T.-Y."/>
            <person name="Chang Q."/>
            <person name="Ding S."/>
            <person name="Wang X."/>
            <person name="Zhu J."/>
            <person name="Ruan X."/>
            <person name="Zhao L."/>
            <person name="Wei J."/>
            <person name="Que T."/>
            <person name="Du C."/>
            <person name="Cheng J."/>
            <person name="Dai P."/>
            <person name="Han X."/>
            <person name="Huang E."/>
            <person name="Gao Y."/>
            <person name="Liu J."/>
            <person name="Shao H."/>
            <person name="Ye R."/>
            <person name="Li L."/>
            <person name="Wei W."/>
            <person name="Wang X."/>
            <person name="Wang C."/>
            <person name="Yang T."/>
            <person name="Huo Q."/>
            <person name="Li W."/>
            <person name="Guo W."/>
            <person name="Chen H."/>
            <person name="Zhou L."/>
            <person name="Ni X."/>
            <person name="Tian J."/>
            <person name="Zhou Y."/>
            <person name="Sheng Y."/>
            <person name="Liu T."/>
            <person name="Pan Y."/>
            <person name="Xia L."/>
            <person name="Li J."/>
            <person name="Zhao F."/>
            <person name="Cao W."/>
        </authorList>
    </citation>
    <scope>NUCLEOTIDE SEQUENCE</scope>
    <source>
        <strain evidence="1">Hyas-2018</strain>
    </source>
</reference>
<dbReference type="EMBL" id="CM023487">
    <property type="protein sequence ID" value="KAH6926877.1"/>
    <property type="molecule type" value="Genomic_DNA"/>
</dbReference>
<protein>
    <submittedName>
        <fullName evidence="1">Uncharacterized protein</fullName>
    </submittedName>
</protein>
<organism evidence="1 2">
    <name type="scientific">Hyalomma asiaticum</name>
    <name type="common">Tick</name>
    <dbReference type="NCBI Taxonomy" id="266040"/>
    <lineage>
        <taxon>Eukaryota</taxon>
        <taxon>Metazoa</taxon>
        <taxon>Ecdysozoa</taxon>
        <taxon>Arthropoda</taxon>
        <taxon>Chelicerata</taxon>
        <taxon>Arachnida</taxon>
        <taxon>Acari</taxon>
        <taxon>Parasitiformes</taxon>
        <taxon>Ixodida</taxon>
        <taxon>Ixodoidea</taxon>
        <taxon>Ixodidae</taxon>
        <taxon>Hyalomminae</taxon>
        <taxon>Hyalomma</taxon>
    </lineage>
</organism>
<evidence type="ECO:0000313" key="2">
    <source>
        <dbReference type="Proteomes" id="UP000821845"/>
    </source>
</evidence>